<feature type="region of interest" description="Disordered" evidence="1">
    <location>
        <begin position="30"/>
        <end position="56"/>
    </location>
</feature>
<name>A0ABQ4DNA8_9CELL</name>
<dbReference type="RefSeq" id="WP_239069253.1">
    <property type="nucleotide sequence ID" value="NZ_BONP01000016.1"/>
</dbReference>
<dbReference type="Proteomes" id="UP000614741">
    <property type="component" value="Unassembled WGS sequence"/>
</dbReference>
<gene>
    <name evidence="2" type="ORF">Cph01nite_26040</name>
</gene>
<reference evidence="2 3" key="1">
    <citation type="submission" date="2021-01" db="EMBL/GenBank/DDBJ databases">
        <title>Whole genome shotgun sequence of Cellulomonas phragmiteti NBRC 110785.</title>
        <authorList>
            <person name="Komaki H."/>
            <person name="Tamura T."/>
        </authorList>
    </citation>
    <scope>NUCLEOTIDE SEQUENCE [LARGE SCALE GENOMIC DNA]</scope>
    <source>
        <strain evidence="2 3">NBRC 110785</strain>
    </source>
</reference>
<evidence type="ECO:0000313" key="2">
    <source>
        <dbReference type="EMBL" id="GIG40842.1"/>
    </source>
</evidence>
<evidence type="ECO:0000256" key="1">
    <source>
        <dbReference type="SAM" id="MobiDB-lite"/>
    </source>
</evidence>
<keyword evidence="3" id="KW-1185">Reference proteome</keyword>
<accession>A0ABQ4DNA8</accession>
<comment type="caution">
    <text evidence="2">The sequence shown here is derived from an EMBL/GenBank/DDBJ whole genome shotgun (WGS) entry which is preliminary data.</text>
</comment>
<organism evidence="2 3">
    <name type="scientific">Cellulomonas phragmiteti</name>
    <dbReference type="NCBI Taxonomy" id="478780"/>
    <lineage>
        <taxon>Bacteria</taxon>
        <taxon>Bacillati</taxon>
        <taxon>Actinomycetota</taxon>
        <taxon>Actinomycetes</taxon>
        <taxon>Micrococcales</taxon>
        <taxon>Cellulomonadaceae</taxon>
        <taxon>Cellulomonas</taxon>
    </lineage>
</organism>
<proteinExistence type="predicted"/>
<dbReference type="EMBL" id="BONP01000016">
    <property type="protein sequence ID" value="GIG40842.1"/>
    <property type="molecule type" value="Genomic_DNA"/>
</dbReference>
<sequence>MFWIRRLVVLGLPLLLVVALAVWWAGSGGDAEAGPDVTTTEPAPDPSPTSGAEPGVADCAPEAIALAVAPGAEAFPAGVDPTFEVTVTNSGTEPCLVDVGDAHREVVITSGDDRVWSSLDCAPADAPARTLLLVGGQSDATQLGWARLRSAPGCGGGLPEPGDGTYSVTVAVAGATSSPAVFGLG</sequence>
<protein>
    <recommendedName>
        <fullName evidence="4">DUF4232 domain-containing protein</fullName>
    </recommendedName>
</protein>
<evidence type="ECO:0008006" key="4">
    <source>
        <dbReference type="Google" id="ProtNLM"/>
    </source>
</evidence>
<evidence type="ECO:0000313" key="3">
    <source>
        <dbReference type="Proteomes" id="UP000614741"/>
    </source>
</evidence>